<accession>A0A0A9E6R5</accession>
<feature type="compositionally biased region" description="Basic and acidic residues" evidence="1">
    <location>
        <begin position="77"/>
        <end position="96"/>
    </location>
</feature>
<reference evidence="2" key="2">
    <citation type="journal article" date="2015" name="Data Brief">
        <title>Shoot transcriptome of the giant reed, Arundo donax.</title>
        <authorList>
            <person name="Barrero R.A."/>
            <person name="Guerrero F.D."/>
            <person name="Moolhuijzen P."/>
            <person name="Goolsby J.A."/>
            <person name="Tidwell J."/>
            <person name="Bellgard S.E."/>
            <person name="Bellgard M.I."/>
        </authorList>
    </citation>
    <scope>NUCLEOTIDE SEQUENCE</scope>
    <source>
        <tissue evidence="2">Shoot tissue taken approximately 20 cm above the soil surface</tissue>
    </source>
</reference>
<dbReference type="AlphaFoldDB" id="A0A0A9E6R5"/>
<organism evidence="2">
    <name type="scientific">Arundo donax</name>
    <name type="common">Giant reed</name>
    <name type="synonym">Donax arundinaceus</name>
    <dbReference type="NCBI Taxonomy" id="35708"/>
    <lineage>
        <taxon>Eukaryota</taxon>
        <taxon>Viridiplantae</taxon>
        <taxon>Streptophyta</taxon>
        <taxon>Embryophyta</taxon>
        <taxon>Tracheophyta</taxon>
        <taxon>Spermatophyta</taxon>
        <taxon>Magnoliopsida</taxon>
        <taxon>Liliopsida</taxon>
        <taxon>Poales</taxon>
        <taxon>Poaceae</taxon>
        <taxon>PACMAD clade</taxon>
        <taxon>Arundinoideae</taxon>
        <taxon>Arundineae</taxon>
        <taxon>Arundo</taxon>
    </lineage>
</organism>
<evidence type="ECO:0000256" key="1">
    <source>
        <dbReference type="SAM" id="MobiDB-lite"/>
    </source>
</evidence>
<evidence type="ECO:0000313" key="2">
    <source>
        <dbReference type="EMBL" id="JAD95776.1"/>
    </source>
</evidence>
<name>A0A0A9E6R5_ARUDO</name>
<proteinExistence type="predicted"/>
<protein>
    <submittedName>
        <fullName evidence="2">Uncharacterized protein</fullName>
    </submittedName>
</protein>
<feature type="region of interest" description="Disordered" evidence="1">
    <location>
        <begin position="54"/>
        <end position="108"/>
    </location>
</feature>
<dbReference type="EMBL" id="GBRH01202119">
    <property type="protein sequence ID" value="JAD95776.1"/>
    <property type="molecule type" value="Transcribed_RNA"/>
</dbReference>
<reference evidence="2" key="1">
    <citation type="submission" date="2014-09" db="EMBL/GenBank/DDBJ databases">
        <authorList>
            <person name="Magalhaes I.L.F."/>
            <person name="Oliveira U."/>
            <person name="Santos F.R."/>
            <person name="Vidigal T.H.D.A."/>
            <person name="Brescovit A.D."/>
            <person name="Santos A.J."/>
        </authorList>
    </citation>
    <scope>NUCLEOTIDE SEQUENCE</scope>
    <source>
        <tissue evidence="2">Shoot tissue taken approximately 20 cm above the soil surface</tissue>
    </source>
</reference>
<sequence>MNPKQETRGHQQALRSATVLKASTACGHCHFAAPFLQCSGGMAAAESLPCPRPPAMRPSPGHQCARERMPSSTAPTEYDHRQLKADRGEESWHREPGACSIQARSRGK</sequence>